<dbReference type="GO" id="GO:0005764">
    <property type="term" value="C:lysosome"/>
    <property type="evidence" value="ECO:0007669"/>
    <property type="project" value="TreeGrafter"/>
</dbReference>
<dbReference type="GO" id="GO:0004560">
    <property type="term" value="F:alpha-L-fucosidase activity"/>
    <property type="evidence" value="ECO:0007669"/>
    <property type="project" value="UniProtKB-EC"/>
</dbReference>
<dbReference type="InterPro" id="IPR016286">
    <property type="entry name" value="FUC_metazoa-typ"/>
</dbReference>
<dbReference type="OrthoDB" id="6039950at2759"/>
<dbReference type="FunFam" id="3.20.20.80:FF:000027">
    <property type="entry name" value="Alpha-L-fucosidase"/>
    <property type="match status" value="1"/>
</dbReference>
<evidence type="ECO:0000313" key="12">
    <source>
        <dbReference type="Proteomes" id="UP000242188"/>
    </source>
</evidence>
<dbReference type="InterPro" id="IPR031919">
    <property type="entry name" value="Fucosidase_C"/>
</dbReference>
<evidence type="ECO:0000256" key="8">
    <source>
        <dbReference type="PIRNR" id="PIRNR001092"/>
    </source>
</evidence>
<dbReference type="InterPro" id="IPR017853">
    <property type="entry name" value="GH"/>
</dbReference>
<protein>
    <recommendedName>
        <fullName evidence="3">alpha-L-fucosidase</fullName>
        <ecNumber evidence="3">3.2.1.51</ecNumber>
    </recommendedName>
</protein>
<evidence type="ECO:0000256" key="6">
    <source>
        <dbReference type="ARBA" id="ARBA00023180"/>
    </source>
</evidence>
<evidence type="ECO:0000259" key="9">
    <source>
        <dbReference type="Pfam" id="PF01120"/>
    </source>
</evidence>
<comment type="caution">
    <text evidence="11">The sequence shown here is derived from an EMBL/GenBank/DDBJ whole genome shotgun (WGS) entry which is preliminary data.</text>
</comment>
<keyword evidence="6" id="KW-0325">Glycoprotein</keyword>
<dbReference type="Proteomes" id="UP000242188">
    <property type="component" value="Unassembled WGS sequence"/>
</dbReference>
<evidence type="ECO:0000256" key="1">
    <source>
        <dbReference type="ARBA" id="ARBA00004071"/>
    </source>
</evidence>
<name>A0A210Q777_MIZYE</name>
<keyword evidence="7 8" id="KW-0326">Glycosidase</keyword>
<comment type="similarity">
    <text evidence="2 8">Belongs to the glycosyl hydrolase 29 family.</text>
</comment>
<comment type="function">
    <text evidence="1">Alpha-L-fucosidase is responsible for hydrolyzing the alpha-1,6-linked fucose joined to the reducing-end N-acetylglucosamine of the carbohydrate moieties of glycoproteins.</text>
</comment>
<keyword evidence="12" id="KW-1185">Reference proteome</keyword>
<dbReference type="PANTHER" id="PTHR10030:SF37">
    <property type="entry name" value="ALPHA-L-FUCOSIDASE-RELATED"/>
    <property type="match status" value="1"/>
</dbReference>
<dbReference type="InterPro" id="IPR000933">
    <property type="entry name" value="Glyco_hydro_29"/>
</dbReference>
<keyword evidence="5 8" id="KW-0378">Hydrolase</keyword>
<dbReference type="Pfam" id="PF01120">
    <property type="entry name" value="Alpha_L_fucos"/>
    <property type="match status" value="1"/>
</dbReference>
<accession>A0A210Q777</accession>
<evidence type="ECO:0000256" key="2">
    <source>
        <dbReference type="ARBA" id="ARBA00007951"/>
    </source>
</evidence>
<sequence>MATVCKHLIAVLVLLGVCVGGARYTPDWDSLDTRPLPLWYDGTKVGVFIHWGVFSVPAFRSEWFWWDWQGAKYNDCIEFMKANYPPGFTYPDFGPKFTASRFDANKWAEVLDKSGAGYVVLTSKHHEGYTMWPSAHSWNWNAMDVGPHRDLVGELANAVRNKTAMFFGLYHSLFEWFNPLYLGDKANKFHTQNFVREKTLPELYEIVNRYKPDIIWSDGDWEAPDSYWNSTQFLAWLYNDSPVKDTVLTNDRWGSGDMCKHGGYFTCSDRYNPGVLQKHKWENAMTLDQKSWGYRRDTDLSDVLTIQELIATLAETVSCGGNLLVNIGPTSDGTIPPVFEERLLQMGQWLGVNADAIYDSKPWHYQNDTHTPGVWYTAKKISMVTIVYAFTQKLPESGYLYLGAPIPGDPSFCQVTLQGTVYTFPWTTGPQGGMNITVSNVTNATPYSWGWVFSLYGLKNQ</sequence>
<reference evidence="11 12" key="1">
    <citation type="journal article" date="2017" name="Nat. Ecol. Evol.">
        <title>Scallop genome provides insights into evolution of bilaterian karyotype and development.</title>
        <authorList>
            <person name="Wang S."/>
            <person name="Zhang J."/>
            <person name="Jiao W."/>
            <person name="Li J."/>
            <person name="Xun X."/>
            <person name="Sun Y."/>
            <person name="Guo X."/>
            <person name="Huan P."/>
            <person name="Dong B."/>
            <person name="Zhang L."/>
            <person name="Hu X."/>
            <person name="Sun X."/>
            <person name="Wang J."/>
            <person name="Zhao C."/>
            <person name="Wang Y."/>
            <person name="Wang D."/>
            <person name="Huang X."/>
            <person name="Wang R."/>
            <person name="Lv J."/>
            <person name="Li Y."/>
            <person name="Zhang Z."/>
            <person name="Liu B."/>
            <person name="Lu W."/>
            <person name="Hui Y."/>
            <person name="Liang J."/>
            <person name="Zhou Z."/>
            <person name="Hou R."/>
            <person name="Li X."/>
            <person name="Liu Y."/>
            <person name="Li H."/>
            <person name="Ning X."/>
            <person name="Lin Y."/>
            <person name="Zhao L."/>
            <person name="Xing Q."/>
            <person name="Dou J."/>
            <person name="Li Y."/>
            <person name="Mao J."/>
            <person name="Guo H."/>
            <person name="Dou H."/>
            <person name="Li T."/>
            <person name="Mu C."/>
            <person name="Jiang W."/>
            <person name="Fu Q."/>
            <person name="Fu X."/>
            <person name="Miao Y."/>
            <person name="Liu J."/>
            <person name="Yu Q."/>
            <person name="Li R."/>
            <person name="Liao H."/>
            <person name="Li X."/>
            <person name="Kong Y."/>
            <person name="Jiang Z."/>
            <person name="Chourrout D."/>
            <person name="Li R."/>
            <person name="Bao Z."/>
        </authorList>
    </citation>
    <scope>NUCLEOTIDE SEQUENCE [LARGE SCALE GENOMIC DNA]</scope>
    <source>
        <strain evidence="11 12">PY_sf001</strain>
    </source>
</reference>
<evidence type="ECO:0000313" key="11">
    <source>
        <dbReference type="EMBL" id="OWF44584.1"/>
    </source>
</evidence>
<dbReference type="Gene3D" id="3.20.20.80">
    <property type="entry name" value="Glycosidases"/>
    <property type="match status" value="1"/>
</dbReference>
<dbReference type="Pfam" id="PF16757">
    <property type="entry name" value="Fucosidase_C"/>
    <property type="match status" value="1"/>
</dbReference>
<dbReference type="SUPFAM" id="SSF51445">
    <property type="entry name" value="(Trans)glycosidases"/>
    <property type="match status" value="1"/>
</dbReference>
<keyword evidence="4 8" id="KW-0732">Signal</keyword>
<dbReference type="SMART" id="SM00812">
    <property type="entry name" value="Alpha_L_fucos"/>
    <property type="match status" value="1"/>
</dbReference>
<feature type="domain" description="Glycoside hydrolase family 29 N-terminal" evidence="9">
    <location>
        <begin position="22"/>
        <end position="354"/>
    </location>
</feature>
<evidence type="ECO:0000256" key="5">
    <source>
        <dbReference type="ARBA" id="ARBA00022801"/>
    </source>
</evidence>
<evidence type="ECO:0000256" key="7">
    <source>
        <dbReference type="ARBA" id="ARBA00023295"/>
    </source>
</evidence>
<dbReference type="PRINTS" id="PR00741">
    <property type="entry name" value="GLHYDRLASE29"/>
</dbReference>
<dbReference type="AlphaFoldDB" id="A0A210Q777"/>
<dbReference type="EC" id="3.2.1.51" evidence="3"/>
<evidence type="ECO:0000256" key="3">
    <source>
        <dbReference type="ARBA" id="ARBA00012662"/>
    </source>
</evidence>
<feature type="chain" id="PRO_5016196969" description="alpha-L-fucosidase" evidence="8">
    <location>
        <begin position="25"/>
        <end position="461"/>
    </location>
</feature>
<feature type="signal peptide" evidence="8">
    <location>
        <begin position="1"/>
        <end position="24"/>
    </location>
</feature>
<dbReference type="GO" id="GO:0016139">
    <property type="term" value="P:glycoside catabolic process"/>
    <property type="evidence" value="ECO:0007669"/>
    <property type="project" value="TreeGrafter"/>
</dbReference>
<dbReference type="GO" id="GO:0006004">
    <property type="term" value="P:fucose metabolic process"/>
    <property type="evidence" value="ECO:0007669"/>
    <property type="project" value="InterPro"/>
</dbReference>
<feature type="domain" description="Alpha-L-fucosidase C-terminal" evidence="10">
    <location>
        <begin position="366"/>
        <end position="455"/>
    </location>
</feature>
<dbReference type="InterPro" id="IPR057739">
    <property type="entry name" value="Glyco_hydro_29_N"/>
</dbReference>
<evidence type="ECO:0000256" key="4">
    <source>
        <dbReference type="ARBA" id="ARBA00022729"/>
    </source>
</evidence>
<proteinExistence type="inferred from homology"/>
<organism evidence="11 12">
    <name type="scientific">Mizuhopecten yessoensis</name>
    <name type="common">Japanese scallop</name>
    <name type="synonym">Patinopecten yessoensis</name>
    <dbReference type="NCBI Taxonomy" id="6573"/>
    <lineage>
        <taxon>Eukaryota</taxon>
        <taxon>Metazoa</taxon>
        <taxon>Spiralia</taxon>
        <taxon>Lophotrochozoa</taxon>
        <taxon>Mollusca</taxon>
        <taxon>Bivalvia</taxon>
        <taxon>Autobranchia</taxon>
        <taxon>Pteriomorphia</taxon>
        <taxon>Pectinida</taxon>
        <taxon>Pectinoidea</taxon>
        <taxon>Pectinidae</taxon>
        <taxon>Mizuhopecten</taxon>
    </lineage>
</organism>
<dbReference type="PIRSF" id="PIRSF001092">
    <property type="entry name" value="Alpha-L-fucosidase"/>
    <property type="match status" value="1"/>
</dbReference>
<dbReference type="EMBL" id="NEDP02004734">
    <property type="protein sequence ID" value="OWF44584.1"/>
    <property type="molecule type" value="Genomic_DNA"/>
</dbReference>
<dbReference type="PANTHER" id="PTHR10030">
    <property type="entry name" value="ALPHA-L-FUCOSIDASE"/>
    <property type="match status" value="1"/>
</dbReference>
<evidence type="ECO:0000259" key="10">
    <source>
        <dbReference type="Pfam" id="PF16757"/>
    </source>
</evidence>
<gene>
    <name evidence="11" type="ORF">KP79_PYT12073</name>
</gene>